<reference evidence="1 2" key="2">
    <citation type="journal article" date="2011" name="J. Bacteriol.">
        <title>Complete genome sequence of the anaerobic, halophilic alkalithermophile Natranaerobius thermophilus JW/NM-WN-LF.</title>
        <authorList>
            <person name="Zhao B."/>
            <person name="Mesbah N.M."/>
            <person name="Dalin E."/>
            <person name="Goodwin L."/>
            <person name="Nolan M."/>
            <person name="Pitluck S."/>
            <person name="Chertkov O."/>
            <person name="Brettin T.S."/>
            <person name="Han J."/>
            <person name="Larimer F.W."/>
            <person name="Land M.L."/>
            <person name="Hauser L."/>
            <person name="Kyrpides N."/>
            <person name="Wiegel J."/>
        </authorList>
    </citation>
    <scope>NUCLEOTIDE SEQUENCE [LARGE SCALE GENOMIC DNA]</scope>
    <source>
        <strain evidence="2">ATCC BAA-1301 / DSM 18059 / JW/NM-WN-LF</strain>
    </source>
</reference>
<dbReference type="Proteomes" id="UP000001683">
    <property type="component" value="Chromosome"/>
</dbReference>
<dbReference type="HOGENOM" id="CLU_2070589_0_0_9"/>
<dbReference type="EMBL" id="CP001034">
    <property type="protein sequence ID" value="ACB84189.1"/>
    <property type="molecule type" value="Genomic_DNA"/>
</dbReference>
<name>B2A6Q6_NATTJ</name>
<reference evidence="1 2" key="1">
    <citation type="submission" date="2008-04" db="EMBL/GenBank/DDBJ databases">
        <title>Complete sequence of chromosome of Natranaerobius thermophilus JW/NM-WN-LF.</title>
        <authorList>
            <consortium name="US DOE Joint Genome Institute"/>
            <person name="Copeland A."/>
            <person name="Lucas S."/>
            <person name="Lapidus A."/>
            <person name="Glavina del Rio T."/>
            <person name="Dalin E."/>
            <person name="Tice H."/>
            <person name="Bruce D."/>
            <person name="Goodwin L."/>
            <person name="Pitluck S."/>
            <person name="Chertkov O."/>
            <person name="Brettin T."/>
            <person name="Detter J.C."/>
            <person name="Han C."/>
            <person name="Kuske C.R."/>
            <person name="Schmutz J."/>
            <person name="Larimer F."/>
            <person name="Land M."/>
            <person name="Hauser L."/>
            <person name="Kyrpides N."/>
            <person name="Lykidis A."/>
            <person name="Mesbah N.M."/>
            <person name="Wiegel J."/>
        </authorList>
    </citation>
    <scope>NUCLEOTIDE SEQUENCE [LARGE SCALE GENOMIC DNA]</scope>
    <source>
        <strain evidence="2">ATCC BAA-1301 / DSM 18059 / JW/NM-WN-LF</strain>
    </source>
</reference>
<proteinExistence type="predicted"/>
<dbReference type="KEGG" id="nth:Nther_0594"/>
<accession>B2A6Q6</accession>
<dbReference type="InParanoid" id="B2A6Q6"/>
<protein>
    <submittedName>
        <fullName evidence="1">Uncharacterized protein</fullName>
    </submittedName>
</protein>
<dbReference type="OrthoDB" id="9942433at2"/>
<evidence type="ECO:0000313" key="1">
    <source>
        <dbReference type="EMBL" id="ACB84189.1"/>
    </source>
</evidence>
<sequence>MLLKLKEVEKTLEDTLAKLRQTGKISEQIESELNYVLDFAMANLITENAEEGFKIRPELINEYPEGVHYLQDPFPDYLKEMKQILNVDQPDSQNVLYFGTEILQRLKSFSKVSSPSTF</sequence>
<evidence type="ECO:0000313" key="2">
    <source>
        <dbReference type="Proteomes" id="UP000001683"/>
    </source>
</evidence>
<dbReference type="AlphaFoldDB" id="B2A6Q6"/>
<organism evidence="1 2">
    <name type="scientific">Natranaerobius thermophilus (strain ATCC BAA-1301 / DSM 18059 / JW/NM-WN-LF)</name>
    <dbReference type="NCBI Taxonomy" id="457570"/>
    <lineage>
        <taxon>Bacteria</taxon>
        <taxon>Bacillati</taxon>
        <taxon>Bacillota</taxon>
        <taxon>Clostridia</taxon>
        <taxon>Natranaerobiales</taxon>
        <taxon>Natranaerobiaceae</taxon>
        <taxon>Natranaerobius</taxon>
    </lineage>
</organism>
<dbReference type="RefSeq" id="WP_012447074.1">
    <property type="nucleotide sequence ID" value="NC_010718.1"/>
</dbReference>
<gene>
    <name evidence="1" type="ordered locus">Nther_0594</name>
</gene>
<keyword evidence="2" id="KW-1185">Reference proteome</keyword>